<dbReference type="Gene3D" id="3.30.565.10">
    <property type="entry name" value="Histidine kinase-like ATPase, C-terminal domain"/>
    <property type="match status" value="1"/>
</dbReference>
<dbReference type="STRING" id="1029756.W911_15765"/>
<keyword evidence="3" id="KW-0597">Phosphoprotein</keyword>
<dbReference type="KEGG" id="hni:W911_15765"/>
<name>V5SF73_9HYPH</name>
<dbReference type="SMART" id="SM00387">
    <property type="entry name" value="HATPase_c"/>
    <property type="match status" value="1"/>
</dbReference>
<keyword evidence="4" id="KW-0808">Transferase</keyword>
<sequence length="299" mass="32229">MRTDGLGTSKTNTLMQEYATLIGDAVLRQRTRVAERKARVEAELATRVKSEFVSNMSHELRTPLNTVLGFSKLLKEHGERRLSDEDIVQYAGLIQDSARHLLAVINGILDISKIQSGTYALDAFEIDVAAVLRDCVAEAEAAAEAAGVTISLKLAFSLPLVRGDDTKLAQVFSNLISNAVKFTPRGGAVTIEALERGDSGVMIVIRDTGVGMTEDEIRVSVEPFGQVDGARTRWREGTGLGLPIAKSLVELHGGEFHITSVKQKGTDVTILLPPAHQMSPVEARDAVFGQGAAIHPANY</sequence>
<dbReference type="InterPro" id="IPR050736">
    <property type="entry name" value="Sensor_HK_Regulatory"/>
</dbReference>
<dbReference type="SMART" id="SM00388">
    <property type="entry name" value="HisKA"/>
    <property type="match status" value="1"/>
</dbReference>
<dbReference type="PRINTS" id="PR00344">
    <property type="entry name" value="BCTRLSENSOR"/>
</dbReference>
<evidence type="ECO:0000256" key="4">
    <source>
        <dbReference type="ARBA" id="ARBA00022679"/>
    </source>
</evidence>
<gene>
    <name evidence="8" type="ORF">W911_15765</name>
</gene>
<reference evidence="8 9" key="1">
    <citation type="journal article" date="2014" name="Genome Announc.">
        <title>Complete Genome Sequence of Hyphomicrobium nitrativorans Strain NL23, a Denitrifying Bacterium Isolated from Biofilm of a Methanol-Fed Denitrification System Treating Seawater at the Montreal Biodome.</title>
        <authorList>
            <person name="Martineau C."/>
            <person name="Villeneuve C."/>
            <person name="Mauffrey F."/>
            <person name="Villemur R."/>
        </authorList>
    </citation>
    <scope>NUCLEOTIDE SEQUENCE [LARGE SCALE GENOMIC DNA]</scope>
    <source>
        <strain evidence="8">NL23</strain>
    </source>
</reference>
<dbReference type="AlphaFoldDB" id="V5SF73"/>
<dbReference type="CDD" id="cd00082">
    <property type="entry name" value="HisKA"/>
    <property type="match status" value="1"/>
</dbReference>
<dbReference type="Proteomes" id="UP000018542">
    <property type="component" value="Chromosome"/>
</dbReference>
<dbReference type="SUPFAM" id="SSF47384">
    <property type="entry name" value="Homodimeric domain of signal transducing histidine kinase"/>
    <property type="match status" value="1"/>
</dbReference>
<dbReference type="InterPro" id="IPR003594">
    <property type="entry name" value="HATPase_dom"/>
</dbReference>
<dbReference type="FunFam" id="3.30.565.10:FF:000006">
    <property type="entry name" value="Sensor histidine kinase WalK"/>
    <property type="match status" value="1"/>
</dbReference>
<organism evidence="8 9">
    <name type="scientific">Hyphomicrobium nitrativorans NL23</name>
    <dbReference type="NCBI Taxonomy" id="1029756"/>
    <lineage>
        <taxon>Bacteria</taxon>
        <taxon>Pseudomonadati</taxon>
        <taxon>Pseudomonadota</taxon>
        <taxon>Alphaproteobacteria</taxon>
        <taxon>Hyphomicrobiales</taxon>
        <taxon>Hyphomicrobiaceae</taxon>
        <taxon>Hyphomicrobium</taxon>
    </lineage>
</organism>
<evidence type="ECO:0000256" key="2">
    <source>
        <dbReference type="ARBA" id="ARBA00012438"/>
    </source>
</evidence>
<evidence type="ECO:0000256" key="3">
    <source>
        <dbReference type="ARBA" id="ARBA00022553"/>
    </source>
</evidence>
<dbReference type="RefSeq" id="WP_023788454.1">
    <property type="nucleotide sequence ID" value="NC_022997.1"/>
</dbReference>
<dbReference type="InterPro" id="IPR036890">
    <property type="entry name" value="HATPase_C_sf"/>
</dbReference>
<dbReference type="InterPro" id="IPR036097">
    <property type="entry name" value="HisK_dim/P_sf"/>
</dbReference>
<dbReference type="SUPFAM" id="SSF55874">
    <property type="entry name" value="ATPase domain of HSP90 chaperone/DNA topoisomerase II/histidine kinase"/>
    <property type="match status" value="1"/>
</dbReference>
<dbReference type="InterPro" id="IPR005467">
    <property type="entry name" value="His_kinase_dom"/>
</dbReference>
<evidence type="ECO:0000313" key="8">
    <source>
        <dbReference type="EMBL" id="AHB49526.1"/>
    </source>
</evidence>
<dbReference type="Pfam" id="PF00512">
    <property type="entry name" value="HisKA"/>
    <property type="match status" value="1"/>
</dbReference>
<dbReference type="Pfam" id="PF02518">
    <property type="entry name" value="HATPase_c"/>
    <property type="match status" value="1"/>
</dbReference>
<dbReference type="Gene3D" id="1.10.287.130">
    <property type="match status" value="1"/>
</dbReference>
<keyword evidence="6" id="KW-0902">Two-component regulatory system</keyword>
<protein>
    <recommendedName>
        <fullName evidence="2">histidine kinase</fullName>
        <ecNumber evidence="2">2.7.13.3</ecNumber>
    </recommendedName>
</protein>
<evidence type="ECO:0000256" key="5">
    <source>
        <dbReference type="ARBA" id="ARBA00022777"/>
    </source>
</evidence>
<dbReference type="EMBL" id="CP006912">
    <property type="protein sequence ID" value="AHB49526.1"/>
    <property type="molecule type" value="Genomic_DNA"/>
</dbReference>
<evidence type="ECO:0000313" key="9">
    <source>
        <dbReference type="Proteomes" id="UP000018542"/>
    </source>
</evidence>
<dbReference type="OrthoDB" id="9813151at2"/>
<dbReference type="InterPro" id="IPR003661">
    <property type="entry name" value="HisK_dim/P_dom"/>
</dbReference>
<feature type="domain" description="Histidine kinase" evidence="7">
    <location>
        <begin position="55"/>
        <end position="276"/>
    </location>
</feature>
<dbReference type="EC" id="2.7.13.3" evidence="2"/>
<comment type="catalytic activity">
    <reaction evidence="1">
        <text>ATP + protein L-histidine = ADP + protein N-phospho-L-histidine.</text>
        <dbReference type="EC" id="2.7.13.3"/>
    </reaction>
</comment>
<dbReference type="GO" id="GO:0000155">
    <property type="term" value="F:phosphorelay sensor kinase activity"/>
    <property type="evidence" value="ECO:0007669"/>
    <property type="project" value="InterPro"/>
</dbReference>
<dbReference type="HOGENOM" id="CLU_000445_89_3_5"/>
<dbReference type="PANTHER" id="PTHR43711:SF26">
    <property type="entry name" value="SENSOR HISTIDINE KINASE RCSC"/>
    <property type="match status" value="1"/>
</dbReference>
<proteinExistence type="predicted"/>
<dbReference type="PANTHER" id="PTHR43711">
    <property type="entry name" value="TWO-COMPONENT HISTIDINE KINASE"/>
    <property type="match status" value="1"/>
</dbReference>
<accession>V5SF73</accession>
<dbReference type="PROSITE" id="PS50109">
    <property type="entry name" value="HIS_KIN"/>
    <property type="match status" value="1"/>
</dbReference>
<evidence type="ECO:0000256" key="6">
    <source>
        <dbReference type="ARBA" id="ARBA00023012"/>
    </source>
</evidence>
<keyword evidence="9" id="KW-1185">Reference proteome</keyword>
<dbReference type="PATRIC" id="fig|1029756.8.peg.3285"/>
<keyword evidence="5 8" id="KW-0418">Kinase</keyword>
<evidence type="ECO:0000256" key="1">
    <source>
        <dbReference type="ARBA" id="ARBA00000085"/>
    </source>
</evidence>
<evidence type="ECO:0000259" key="7">
    <source>
        <dbReference type="PROSITE" id="PS50109"/>
    </source>
</evidence>
<dbReference type="InterPro" id="IPR004358">
    <property type="entry name" value="Sig_transdc_His_kin-like_C"/>
</dbReference>